<feature type="compositionally biased region" description="Polar residues" evidence="4">
    <location>
        <begin position="328"/>
        <end position="338"/>
    </location>
</feature>
<feature type="region of interest" description="Disordered" evidence="4">
    <location>
        <begin position="452"/>
        <end position="471"/>
    </location>
</feature>
<accession>A0A8R2HQT7</accession>
<feature type="chain" id="PRO_5035824397" description="VWFC domain-containing protein" evidence="5">
    <location>
        <begin position="20"/>
        <end position="1016"/>
    </location>
</feature>
<evidence type="ECO:0000256" key="5">
    <source>
        <dbReference type="SAM" id="SignalP"/>
    </source>
</evidence>
<evidence type="ECO:0000313" key="8">
    <source>
        <dbReference type="Proteomes" id="UP000005204"/>
    </source>
</evidence>
<evidence type="ECO:0000256" key="4">
    <source>
        <dbReference type="SAM" id="MobiDB-lite"/>
    </source>
</evidence>
<feature type="region of interest" description="Disordered" evidence="4">
    <location>
        <begin position="867"/>
        <end position="892"/>
    </location>
</feature>
<evidence type="ECO:0000256" key="3">
    <source>
        <dbReference type="ARBA" id="ARBA00022729"/>
    </source>
</evidence>
<dbReference type="PANTHER" id="PTHR46698:SF3">
    <property type="entry name" value="TENECTIN ISOFORM 1-RELATED"/>
    <property type="match status" value="1"/>
</dbReference>
<evidence type="ECO:0000256" key="2">
    <source>
        <dbReference type="ARBA" id="ARBA00022525"/>
    </source>
</evidence>
<keyword evidence="3 5" id="KW-0732">Signal</keyword>
<evidence type="ECO:0000259" key="6">
    <source>
        <dbReference type="PROSITE" id="PS50184"/>
    </source>
</evidence>
<feature type="compositionally biased region" description="Low complexity" evidence="4">
    <location>
        <begin position="339"/>
        <end position="353"/>
    </location>
</feature>
<sequence length="1016" mass="110717">MSFPVVTVALASLLAACSGSSLPADCLYGGRWFSDGGEVDTREACLQCICSSGALTCRRRACAPLPDPPPRKCHAVYRKGSCCPELQCPDGVAIVDHSGAARSEDNLKEDFLPPTNVFPACVEGGTVYAAGSALRPTAACESCFCLQAERRCLRPKCLPPPPGCKPQPASGACCPQRYYCQHAYSPHKNSTHDCQVKGAWVPEGQRVKKSEENSCSQCFCLRGAVRCHTVQCAPPLRGCTPFVVPGECCPRHYHCEHGQEHRIVTYSYKAPNSLLGSGDNEDRSFHDMKTIGLESTTGSIITKINTPSTVITNDLVATTKVKRKTDEISNLQSAKPDNSTSTVTPEKVTTTDQMQTDVTTEKSVEQSEGTVKIMVNGTINCTAELSSTKIPYNTTLNETNIFDVQPRIPIVNTDDFEPQTYPPNDIITDRTLGFDESETFTINVTSSLVTNTSQTKPPIVSASKPIPNDMVDAANTSKKTKGDYDYDYTEPTLPPSLPNLKIIPFVAADAVVDDETSKATLTYPILEREDKFPVYYPTSDTKDTLFATRREDVYPPKYPVFISNKGAEYPSLLPEINLSNSAFGSSSNDLEYTVPTALDDQANVPKVMTAKPSSEPSKYEVDTPAISLFSPPAETEGGFVPKDPEDIDKYYAVYPSPAPGPSIPHLTTSMQLDVAKECITSDGRRVKDGHKTSVWCSNCACQDRELRCIPRDCSVPSGCNRLPITSEAKDLCCGDLVCNSVESTTTPTAITTENQIVDDTRVKVEKFSIKQKNDSQSQTDNQHELKTEQNIKPVEVNSVKDVTDGIFTATLPPPTVTAAEIITTPVFVTEKIQPNETNSNEYEDDEDDSSFGSLLQLLLSGEIESTTAKPKTTMKTSTTTSTARPYRPTLKPFIPLPPRPYIPPYKASVNRIDHLVLGEATAIHTTPRSELKTNRPEITRSPAVTEKDKLSVQYTSVTHEGPRPPNLGLGGGILKISGCNIYGKMYGVGHFVPELTTKCQECWCADYGVQCKSKGC</sequence>
<dbReference type="PROSITE" id="PS50184">
    <property type="entry name" value="VWFC_2"/>
    <property type="match status" value="1"/>
</dbReference>
<dbReference type="GO" id="GO:0005576">
    <property type="term" value="C:extracellular region"/>
    <property type="evidence" value="ECO:0007669"/>
    <property type="project" value="UniProtKB-SubCell"/>
</dbReference>
<dbReference type="GeneID" id="101735404"/>
<dbReference type="Proteomes" id="UP000005204">
    <property type="component" value="Unassembled WGS sequence"/>
</dbReference>
<feature type="domain" description="VWFC" evidence="6">
    <location>
        <begin position="119"/>
        <end position="181"/>
    </location>
</feature>
<keyword evidence="8" id="KW-1185">Reference proteome</keyword>
<protein>
    <recommendedName>
        <fullName evidence="6">VWFC domain-containing protein</fullName>
    </recommendedName>
</protein>
<feature type="region of interest" description="Disordered" evidence="4">
    <location>
        <begin position="768"/>
        <end position="788"/>
    </location>
</feature>
<evidence type="ECO:0000256" key="1">
    <source>
        <dbReference type="ARBA" id="ARBA00004613"/>
    </source>
</evidence>
<dbReference type="SMART" id="SM00214">
    <property type="entry name" value="VWC"/>
    <property type="match status" value="4"/>
</dbReference>
<keyword evidence="2" id="KW-0964">Secreted</keyword>
<dbReference type="SUPFAM" id="SSF57603">
    <property type="entry name" value="FnI-like domain"/>
    <property type="match status" value="3"/>
</dbReference>
<feature type="signal peptide" evidence="5">
    <location>
        <begin position="1"/>
        <end position="19"/>
    </location>
</feature>
<proteinExistence type="predicted"/>
<name>A0A8R2HQT7_BOMMO</name>
<dbReference type="InterPro" id="IPR001007">
    <property type="entry name" value="VWF_dom"/>
</dbReference>
<comment type="subcellular location">
    <subcellularLocation>
        <location evidence="1">Secreted</location>
    </subcellularLocation>
</comment>
<organism evidence="7 8">
    <name type="scientific">Bombyx mori</name>
    <name type="common">Silk moth</name>
    <dbReference type="NCBI Taxonomy" id="7091"/>
    <lineage>
        <taxon>Eukaryota</taxon>
        <taxon>Metazoa</taxon>
        <taxon>Ecdysozoa</taxon>
        <taxon>Arthropoda</taxon>
        <taxon>Hexapoda</taxon>
        <taxon>Insecta</taxon>
        <taxon>Pterygota</taxon>
        <taxon>Neoptera</taxon>
        <taxon>Endopterygota</taxon>
        <taxon>Lepidoptera</taxon>
        <taxon>Glossata</taxon>
        <taxon>Ditrysia</taxon>
        <taxon>Bombycoidea</taxon>
        <taxon>Bombycidae</taxon>
        <taxon>Bombycinae</taxon>
        <taxon>Bombyx</taxon>
    </lineage>
</organism>
<dbReference type="AlphaFoldDB" id="A0A8R2HQT7"/>
<reference evidence="8" key="1">
    <citation type="journal article" date="2008" name="Insect Biochem. Mol. Biol.">
        <title>The genome of a lepidopteran model insect, the silkworm Bombyx mori.</title>
        <authorList>
            <consortium name="International Silkworm Genome Consortium"/>
        </authorList>
    </citation>
    <scope>NUCLEOTIDE SEQUENCE [LARGE SCALE GENOMIC DNA]</scope>
    <source>
        <strain evidence="8">p50T</strain>
    </source>
</reference>
<feature type="region of interest" description="Disordered" evidence="4">
    <location>
        <begin position="328"/>
        <end position="353"/>
    </location>
</feature>
<evidence type="ECO:0000313" key="7">
    <source>
        <dbReference type="EnsemblMetazoa" id="XP_021204867.1"/>
    </source>
</evidence>
<dbReference type="RefSeq" id="XP_021204867.1">
    <property type="nucleotide sequence ID" value="XM_021349192.3"/>
</dbReference>
<dbReference type="PANTHER" id="PTHR46698">
    <property type="entry name" value="CROSSVEINLESS 2"/>
    <property type="match status" value="1"/>
</dbReference>
<reference evidence="7" key="2">
    <citation type="submission" date="2022-06" db="UniProtKB">
        <authorList>
            <consortium name="EnsemblMetazoa"/>
        </authorList>
    </citation>
    <scope>IDENTIFICATION</scope>
    <source>
        <strain evidence="7">p50T (Dazao)</strain>
    </source>
</reference>
<dbReference type="Gene3D" id="6.20.200.20">
    <property type="match status" value="2"/>
</dbReference>
<dbReference type="InterPro" id="IPR052424">
    <property type="entry name" value="Kielin_Chordin-BMP_Reg"/>
</dbReference>
<dbReference type="EnsemblMetazoa" id="XM_021349192.2">
    <property type="protein sequence ID" value="XP_021204867.1"/>
    <property type="gene ID" value="LOC101735404"/>
</dbReference>